<dbReference type="PANTHER" id="PTHR37273">
    <property type="entry name" value="CHROMOSOME 8, WHOLE GENOME SHOTGUN SEQUENCE"/>
    <property type="match status" value="1"/>
</dbReference>
<proteinExistence type="predicted"/>
<reference evidence="4" key="2">
    <citation type="submission" date="2015-01" db="EMBL/GenBank/DDBJ databases">
        <title>Evolutionary Origins and Diversification of the Mycorrhizal Mutualists.</title>
        <authorList>
            <consortium name="DOE Joint Genome Institute"/>
            <consortium name="Mycorrhizal Genomics Consortium"/>
            <person name="Kohler A."/>
            <person name="Kuo A."/>
            <person name="Nagy L.G."/>
            <person name="Floudas D."/>
            <person name="Copeland A."/>
            <person name="Barry K.W."/>
            <person name="Cichocki N."/>
            <person name="Veneault-Fourrey C."/>
            <person name="LaButti K."/>
            <person name="Lindquist E.A."/>
            <person name="Lipzen A."/>
            <person name="Lundell T."/>
            <person name="Morin E."/>
            <person name="Murat C."/>
            <person name="Riley R."/>
            <person name="Ohm R."/>
            <person name="Sun H."/>
            <person name="Tunlid A."/>
            <person name="Henrissat B."/>
            <person name="Grigoriev I.V."/>
            <person name="Hibbett D.S."/>
            <person name="Martin F."/>
        </authorList>
    </citation>
    <scope>NUCLEOTIDE SEQUENCE [LARGE SCALE GENOMIC DNA]</scope>
    <source>
        <strain evidence="4">MUT 4182</strain>
    </source>
</reference>
<dbReference type="Proteomes" id="UP000054248">
    <property type="component" value="Unassembled WGS sequence"/>
</dbReference>
<feature type="chain" id="PRO_5002168104" description="CREG-like beta-barrel domain-containing protein" evidence="1">
    <location>
        <begin position="22"/>
        <end position="210"/>
    </location>
</feature>
<dbReference type="AlphaFoldDB" id="A0A0C3PS39"/>
<accession>A0A0C3PS39</accession>
<dbReference type="SUPFAM" id="SSF50475">
    <property type="entry name" value="FMN-binding split barrel"/>
    <property type="match status" value="1"/>
</dbReference>
<evidence type="ECO:0000259" key="2">
    <source>
        <dbReference type="Pfam" id="PF13883"/>
    </source>
</evidence>
<dbReference type="STRING" id="1051891.A0A0C3PS39"/>
<dbReference type="OrthoDB" id="2138282at2759"/>
<evidence type="ECO:0000313" key="3">
    <source>
        <dbReference type="EMBL" id="KIO17500.1"/>
    </source>
</evidence>
<keyword evidence="1" id="KW-0732">Signal</keyword>
<evidence type="ECO:0000256" key="1">
    <source>
        <dbReference type="SAM" id="SignalP"/>
    </source>
</evidence>
<reference evidence="3 4" key="1">
    <citation type="submission" date="2014-04" db="EMBL/GenBank/DDBJ databases">
        <authorList>
            <consortium name="DOE Joint Genome Institute"/>
            <person name="Kuo A."/>
            <person name="Girlanda M."/>
            <person name="Perotto S."/>
            <person name="Kohler A."/>
            <person name="Nagy L.G."/>
            <person name="Floudas D."/>
            <person name="Copeland A."/>
            <person name="Barry K.W."/>
            <person name="Cichocki N."/>
            <person name="Veneault-Fourrey C."/>
            <person name="LaButti K."/>
            <person name="Lindquist E.A."/>
            <person name="Lipzen A."/>
            <person name="Lundell T."/>
            <person name="Morin E."/>
            <person name="Murat C."/>
            <person name="Sun H."/>
            <person name="Tunlid A."/>
            <person name="Henrissat B."/>
            <person name="Grigoriev I.V."/>
            <person name="Hibbett D.S."/>
            <person name="Martin F."/>
            <person name="Nordberg H.P."/>
            <person name="Cantor M.N."/>
            <person name="Hua S.X."/>
        </authorList>
    </citation>
    <scope>NUCLEOTIDE SEQUENCE [LARGE SCALE GENOMIC DNA]</scope>
    <source>
        <strain evidence="3 4">MUT 4182</strain>
    </source>
</reference>
<keyword evidence="4" id="KW-1185">Reference proteome</keyword>
<feature type="domain" description="CREG-like beta-barrel" evidence="2">
    <location>
        <begin position="24"/>
        <end position="188"/>
    </location>
</feature>
<gene>
    <name evidence="3" type="ORF">M407DRAFT_246727</name>
</gene>
<dbReference type="PANTHER" id="PTHR37273:SF1">
    <property type="entry name" value="ADL397C-AP"/>
    <property type="match status" value="1"/>
</dbReference>
<dbReference type="EMBL" id="KN823376">
    <property type="protein sequence ID" value="KIO17500.1"/>
    <property type="molecule type" value="Genomic_DNA"/>
</dbReference>
<dbReference type="HOGENOM" id="CLU_056802_3_1_1"/>
<feature type="signal peptide" evidence="1">
    <location>
        <begin position="1"/>
        <end position="21"/>
    </location>
</feature>
<name>A0A0C3PS39_9AGAM</name>
<protein>
    <recommendedName>
        <fullName evidence="2">CREG-like beta-barrel domain-containing protein</fullName>
    </recommendedName>
</protein>
<organism evidence="3 4">
    <name type="scientific">Tulasnella calospora MUT 4182</name>
    <dbReference type="NCBI Taxonomy" id="1051891"/>
    <lineage>
        <taxon>Eukaryota</taxon>
        <taxon>Fungi</taxon>
        <taxon>Dikarya</taxon>
        <taxon>Basidiomycota</taxon>
        <taxon>Agaricomycotina</taxon>
        <taxon>Agaricomycetes</taxon>
        <taxon>Cantharellales</taxon>
        <taxon>Tulasnellaceae</taxon>
        <taxon>Tulasnella</taxon>
    </lineage>
</organism>
<dbReference type="InterPro" id="IPR055343">
    <property type="entry name" value="CREG_beta-barrel"/>
</dbReference>
<dbReference type="Gene3D" id="2.30.110.10">
    <property type="entry name" value="Electron Transport, Fmn-binding Protein, Chain A"/>
    <property type="match status" value="1"/>
</dbReference>
<evidence type="ECO:0000313" key="4">
    <source>
        <dbReference type="Proteomes" id="UP000054248"/>
    </source>
</evidence>
<dbReference type="InterPro" id="IPR012349">
    <property type="entry name" value="Split_barrel_FMN-bd"/>
</dbReference>
<dbReference type="Pfam" id="PF13883">
    <property type="entry name" value="CREG_beta-barrel"/>
    <property type="match status" value="1"/>
</dbReference>
<sequence>MKLPSPKTILLAALASTGVLGFESVEDAARIARTLVQSESIGTLSTTFPEGHALAGESLGLIEYYAPCHNNGSLAVLFFGISLNGKNILASSNHSATFSLQAPPSRSAATKPRLAMMGTFEIFGDKYPQGDELRRCYLKSHPDAWWTPGSHGEGVHGATWARFDPQTIYFVGGFGGAHYIGYIPIDLYRRAVPREAEPDSFERLRIESDK</sequence>